<keyword evidence="2" id="KW-1185">Reference proteome</keyword>
<dbReference type="Proteomes" id="UP000619079">
    <property type="component" value="Unassembled WGS sequence"/>
</dbReference>
<dbReference type="RefSeq" id="WP_199025006.1">
    <property type="nucleotide sequence ID" value="NZ_JAELVR010000007.1"/>
</dbReference>
<dbReference type="AlphaFoldDB" id="A0A8J7J286"/>
<dbReference type="InterPro" id="IPR036291">
    <property type="entry name" value="NAD(P)-bd_dom_sf"/>
</dbReference>
<comment type="caution">
    <text evidence="1">The sequence shown here is derived from an EMBL/GenBank/DDBJ whole genome shotgun (WGS) entry which is preliminary data.</text>
</comment>
<sequence>MSQTVLILGASGRFGRHAATAFQAQGWTVSRFDRARDDLMTAARGADVIVAGWNPAYPDWPDQVTRQHEQIIEAARATGATVLLPGNVYVFGPDTPAPWGSDTPHRATNRMGRIRVEMEDAYRQSGVRTILLRAGDFLDTEASGNWFDKILTKSLDRGVFRYPGRPDIPHAWAWLPDFARAAVNLAEMRDTLPSFIDIPFPGYTLSGQQMADTLARVSPGPVRLKRMSWLPLVLASPVWPMGRCLREMRYLWDTPHWLDPCKFAEVLPDFQSTPVERALTRAIDRSSIQRQIDPDQTVPAGL</sequence>
<dbReference type="EMBL" id="JAELVR010000007">
    <property type="protein sequence ID" value="MBJ6372130.1"/>
    <property type="molecule type" value="Genomic_DNA"/>
</dbReference>
<organism evidence="1 2">
    <name type="scientific">Sedimentitalea arenosa</name>
    <dbReference type="NCBI Taxonomy" id="2798803"/>
    <lineage>
        <taxon>Bacteria</taxon>
        <taxon>Pseudomonadati</taxon>
        <taxon>Pseudomonadota</taxon>
        <taxon>Alphaproteobacteria</taxon>
        <taxon>Rhodobacterales</taxon>
        <taxon>Paracoccaceae</taxon>
        <taxon>Sedimentitalea</taxon>
    </lineage>
</organism>
<protein>
    <submittedName>
        <fullName evidence="1">Epimerase</fullName>
    </submittedName>
</protein>
<proteinExistence type="predicted"/>
<dbReference type="SUPFAM" id="SSF51735">
    <property type="entry name" value="NAD(P)-binding Rossmann-fold domains"/>
    <property type="match status" value="1"/>
</dbReference>
<accession>A0A8J7J286</accession>
<reference evidence="1" key="1">
    <citation type="submission" date="2020-12" db="EMBL/GenBank/DDBJ databases">
        <title>Sedimentitalea sp. nov., isolated from sand in Incheon.</title>
        <authorList>
            <person name="Kim W."/>
        </authorList>
    </citation>
    <scope>NUCLEOTIDE SEQUENCE</scope>
    <source>
        <strain evidence="1">CAU 1593</strain>
    </source>
</reference>
<name>A0A8J7J286_9RHOB</name>
<evidence type="ECO:0000313" key="2">
    <source>
        <dbReference type="Proteomes" id="UP000619079"/>
    </source>
</evidence>
<dbReference type="Gene3D" id="3.40.50.720">
    <property type="entry name" value="NAD(P)-binding Rossmann-like Domain"/>
    <property type="match status" value="1"/>
</dbReference>
<evidence type="ECO:0000313" key="1">
    <source>
        <dbReference type="EMBL" id="MBJ6372130.1"/>
    </source>
</evidence>
<gene>
    <name evidence="1" type="ORF">JF290_11395</name>
</gene>